<evidence type="ECO:0000256" key="1">
    <source>
        <dbReference type="ARBA" id="ARBA00004141"/>
    </source>
</evidence>
<reference evidence="9 10" key="1">
    <citation type="submission" date="2016-04" db="EMBL/GenBank/DDBJ databases">
        <title>A degradative enzymes factory behind the ericoid mycorrhizal symbiosis.</title>
        <authorList>
            <consortium name="DOE Joint Genome Institute"/>
            <person name="Martino E."/>
            <person name="Morin E."/>
            <person name="Grelet G."/>
            <person name="Kuo A."/>
            <person name="Kohler A."/>
            <person name="Daghino S."/>
            <person name="Barry K."/>
            <person name="Choi C."/>
            <person name="Cichocki N."/>
            <person name="Clum A."/>
            <person name="Copeland A."/>
            <person name="Hainaut M."/>
            <person name="Haridas S."/>
            <person name="Labutti K."/>
            <person name="Lindquist E."/>
            <person name="Lipzen A."/>
            <person name="Khouja H.-R."/>
            <person name="Murat C."/>
            <person name="Ohm R."/>
            <person name="Olson A."/>
            <person name="Spatafora J."/>
            <person name="Veneault-Fourrey C."/>
            <person name="Henrissat B."/>
            <person name="Grigoriev I."/>
            <person name="Martin F."/>
            <person name="Perotto S."/>
        </authorList>
    </citation>
    <scope>NUCLEOTIDE SEQUENCE [LARGE SCALE GENOMIC DNA]</scope>
    <source>
        <strain evidence="9 10">F</strain>
    </source>
</reference>
<dbReference type="FunFam" id="1.20.1720.10:FF:000012">
    <property type="entry name" value="MFS toxin efflux pump (AflT)"/>
    <property type="match status" value="1"/>
</dbReference>
<feature type="transmembrane region" description="Helical" evidence="7">
    <location>
        <begin position="108"/>
        <end position="127"/>
    </location>
</feature>
<feature type="compositionally biased region" description="Acidic residues" evidence="6">
    <location>
        <begin position="19"/>
        <end position="30"/>
    </location>
</feature>
<accession>A0A2J6RJG7</accession>
<feature type="transmembrane region" description="Helical" evidence="7">
    <location>
        <begin position="507"/>
        <end position="525"/>
    </location>
</feature>
<keyword evidence="10" id="KW-1185">Reference proteome</keyword>
<feature type="transmembrane region" description="Helical" evidence="7">
    <location>
        <begin position="165"/>
        <end position="184"/>
    </location>
</feature>
<feature type="transmembrane region" description="Helical" evidence="7">
    <location>
        <begin position="401"/>
        <end position="422"/>
    </location>
</feature>
<keyword evidence="5 7" id="KW-0472">Membrane</keyword>
<feature type="transmembrane region" description="Helical" evidence="7">
    <location>
        <begin position="369"/>
        <end position="389"/>
    </location>
</feature>
<feature type="compositionally biased region" description="Polar residues" evidence="6">
    <location>
        <begin position="1"/>
        <end position="18"/>
    </location>
</feature>
<keyword evidence="3 7" id="KW-0812">Transmembrane</keyword>
<dbReference type="InterPro" id="IPR011701">
    <property type="entry name" value="MFS"/>
</dbReference>
<evidence type="ECO:0000256" key="6">
    <source>
        <dbReference type="SAM" id="MobiDB-lite"/>
    </source>
</evidence>
<feature type="transmembrane region" description="Helical" evidence="7">
    <location>
        <begin position="77"/>
        <end position="96"/>
    </location>
</feature>
<keyword evidence="2" id="KW-0813">Transport</keyword>
<evidence type="ECO:0000313" key="9">
    <source>
        <dbReference type="EMBL" id="PMD38673.1"/>
    </source>
</evidence>
<feature type="transmembrane region" description="Helical" evidence="7">
    <location>
        <begin position="307"/>
        <end position="327"/>
    </location>
</feature>
<feature type="transmembrane region" description="Helical" evidence="7">
    <location>
        <begin position="237"/>
        <end position="258"/>
    </location>
</feature>
<comment type="subcellular location">
    <subcellularLocation>
        <location evidence="1">Membrane</location>
        <topology evidence="1">Multi-pass membrane protein</topology>
    </subcellularLocation>
</comment>
<feature type="transmembrane region" description="Helical" evidence="7">
    <location>
        <begin position="264"/>
        <end position="286"/>
    </location>
</feature>
<keyword evidence="4 7" id="KW-1133">Transmembrane helix</keyword>
<dbReference type="GO" id="GO:0005886">
    <property type="term" value="C:plasma membrane"/>
    <property type="evidence" value="ECO:0007669"/>
    <property type="project" value="TreeGrafter"/>
</dbReference>
<protein>
    <submittedName>
        <fullName evidence="9">Major facilitator superfamily transporter</fullName>
    </submittedName>
</protein>
<organism evidence="9 10">
    <name type="scientific">Hyaloscypha variabilis (strain UAMH 11265 / GT02V1 / F)</name>
    <name type="common">Meliniomyces variabilis</name>
    <dbReference type="NCBI Taxonomy" id="1149755"/>
    <lineage>
        <taxon>Eukaryota</taxon>
        <taxon>Fungi</taxon>
        <taxon>Dikarya</taxon>
        <taxon>Ascomycota</taxon>
        <taxon>Pezizomycotina</taxon>
        <taxon>Leotiomycetes</taxon>
        <taxon>Helotiales</taxon>
        <taxon>Hyaloscyphaceae</taxon>
        <taxon>Hyaloscypha</taxon>
        <taxon>Hyaloscypha variabilis</taxon>
    </lineage>
</organism>
<feature type="region of interest" description="Disordered" evidence="6">
    <location>
        <begin position="1"/>
        <end position="30"/>
    </location>
</feature>
<evidence type="ECO:0000256" key="3">
    <source>
        <dbReference type="ARBA" id="ARBA00022692"/>
    </source>
</evidence>
<dbReference type="PROSITE" id="PS50850">
    <property type="entry name" value="MFS"/>
    <property type="match status" value="1"/>
</dbReference>
<dbReference type="FunFam" id="1.20.1250.20:FF:000196">
    <property type="entry name" value="MFS toxin efflux pump (AflT)"/>
    <property type="match status" value="1"/>
</dbReference>
<dbReference type="CDD" id="cd17502">
    <property type="entry name" value="MFS_Azr1_MDR_like"/>
    <property type="match status" value="1"/>
</dbReference>
<evidence type="ECO:0000256" key="2">
    <source>
        <dbReference type="ARBA" id="ARBA00022448"/>
    </source>
</evidence>
<proteinExistence type="predicted"/>
<evidence type="ECO:0000256" key="7">
    <source>
        <dbReference type="SAM" id="Phobius"/>
    </source>
</evidence>
<gene>
    <name evidence="9" type="ORF">L207DRAFT_430425</name>
</gene>
<feature type="transmembrane region" description="Helical" evidence="7">
    <location>
        <begin position="434"/>
        <end position="457"/>
    </location>
</feature>
<feature type="transmembrane region" description="Helical" evidence="7">
    <location>
        <begin position="40"/>
        <end position="65"/>
    </location>
</feature>
<feature type="domain" description="Major facilitator superfamily (MFS) profile" evidence="8">
    <location>
        <begin position="43"/>
        <end position="541"/>
    </location>
</feature>
<dbReference type="OrthoDB" id="10021397at2759"/>
<dbReference type="Pfam" id="PF07690">
    <property type="entry name" value="MFS_1"/>
    <property type="match status" value="1"/>
</dbReference>
<name>A0A2J6RJG7_HYAVF</name>
<dbReference type="AlphaFoldDB" id="A0A2J6RJG7"/>
<feature type="transmembrane region" description="Helical" evidence="7">
    <location>
        <begin position="196"/>
        <end position="216"/>
    </location>
</feature>
<feature type="transmembrane region" description="Helical" evidence="7">
    <location>
        <begin position="133"/>
        <end position="158"/>
    </location>
</feature>
<dbReference type="Gene3D" id="1.20.1250.20">
    <property type="entry name" value="MFS general substrate transporter like domains"/>
    <property type="match status" value="2"/>
</dbReference>
<dbReference type="Proteomes" id="UP000235786">
    <property type="component" value="Unassembled WGS sequence"/>
</dbReference>
<evidence type="ECO:0000313" key="10">
    <source>
        <dbReference type="Proteomes" id="UP000235786"/>
    </source>
</evidence>
<dbReference type="GO" id="GO:0022857">
    <property type="term" value="F:transmembrane transporter activity"/>
    <property type="evidence" value="ECO:0007669"/>
    <property type="project" value="InterPro"/>
</dbReference>
<sequence>MYEQNPNNRKTQESTPDSGTDEERETTTEPEIEYASGFKLVAVILALALSVFLVSLDLTIVATAIPKITDTFKSQDFVSWIGSAFFLTIAAFQSTWGKAFKFWDLKYTFLLSVFIFELGSLICGVSPNSTSLIFGRALAGVGGAGIASGAYTIIGFAVKPELRPAYTGIIGASYGLASVIGPLLGGVFSDKLSWRWCFYINLPIGGLSALIIFLFFKTPSNSVPVKAPLLEKILQMDPLGTITVMAAVVCYILALQWGGITKPWNSASVIGTLVGCVVLIIFFVFLERYNGERAIFPMRLLKERTNYIGMMYILTIGGAFFTLLYYLPDYFQIVGGVSPQVSGVRNLAMIIAVTLGTIASGAYITAKGYFVPLMIGAAMVSTLGAGLIFTLDIDSSSGKWIGFQVIAGLGLGVGFQIPIIATQATSSVADLSSATAMVLFCQTLGGAVFVAAGQSALANVVLKKLPVYVPNVDPAKVFAIGATELKNVFSAAEMVGIKHAYMDGLHAAWAIAIASAGVALIVSLFSKWRNLKGLNVSVGAV</sequence>
<dbReference type="EMBL" id="KZ613947">
    <property type="protein sequence ID" value="PMD38673.1"/>
    <property type="molecule type" value="Genomic_DNA"/>
</dbReference>
<dbReference type="PANTHER" id="PTHR23501:SF177">
    <property type="entry name" value="MAJOR FACILITATOR SUPERFAMILY (MFS) PROFILE DOMAIN-CONTAINING PROTEIN-RELATED"/>
    <property type="match status" value="1"/>
</dbReference>
<dbReference type="SUPFAM" id="SSF103473">
    <property type="entry name" value="MFS general substrate transporter"/>
    <property type="match status" value="1"/>
</dbReference>
<evidence type="ECO:0000259" key="8">
    <source>
        <dbReference type="PROSITE" id="PS50850"/>
    </source>
</evidence>
<feature type="transmembrane region" description="Helical" evidence="7">
    <location>
        <begin position="347"/>
        <end position="364"/>
    </location>
</feature>
<dbReference type="InterPro" id="IPR036259">
    <property type="entry name" value="MFS_trans_sf"/>
</dbReference>
<dbReference type="PANTHER" id="PTHR23501">
    <property type="entry name" value="MAJOR FACILITATOR SUPERFAMILY"/>
    <property type="match status" value="1"/>
</dbReference>
<evidence type="ECO:0000256" key="5">
    <source>
        <dbReference type="ARBA" id="ARBA00023136"/>
    </source>
</evidence>
<dbReference type="InterPro" id="IPR020846">
    <property type="entry name" value="MFS_dom"/>
</dbReference>
<evidence type="ECO:0000256" key="4">
    <source>
        <dbReference type="ARBA" id="ARBA00022989"/>
    </source>
</evidence>